<keyword evidence="2" id="KW-0645">Protease</keyword>
<keyword evidence="1" id="KW-0472">Membrane</keyword>
<feature type="transmembrane region" description="Helical" evidence="1">
    <location>
        <begin position="122"/>
        <end position="140"/>
    </location>
</feature>
<dbReference type="OrthoDB" id="7873998at2"/>
<dbReference type="KEGG" id="crs:FQB35_14435"/>
<dbReference type="RefSeq" id="WP_148810543.1">
    <property type="nucleotide sequence ID" value="NZ_CP042243.1"/>
</dbReference>
<sequence>MNRKVVLLIIGLFLLHFTVVFAHGAKITYEANMQYEIVAKYDDGTPMSDAQVIIYAPDDLKHPWKKDFCDKEGKYTFVADLQKKGTWTIQIRKAGHGGSIYIPIGEEVVESGQMGYTPIQKGIMAACVVWGFVGTGLYFSRRKK</sequence>
<accession>A0A5C0SGD6</accession>
<dbReference type="AlphaFoldDB" id="A0A5C0SGD6"/>
<reference evidence="2 3" key="1">
    <citation type="submission" date="2019-07" db="EMBL/GenBank/DDBJ databases">
        <title>Complete genome of Crassaminicella thermophila SY095.</title>
        <authorList>
            <person name="Li X."/>
        </authorList>
    </citation>
    <scope>NUCLEOTIDE SEQUENCE [LARGE SCALE GENOMIC DNA]</scope>
    <source>
        <strain evidence="2 3">SY095</strain>
    </source>
</reference>
<keyword evidence="2" id="KW-0121">Carboxypeptidase</keyword>
<name>A0A5C0SGD6_CRATE</name>
<keyword evidence="1" id="KW-1133">Transmembrane helix</keyword>
<dbReference type="Proteomes" id="UP000324646">
    <property type="component" value="Chromosome"/>
</dbReference>
<evidence type="ECO:0000256" key="1">
    <source>
        <dbReference type="SAM" id="Phobius"/>
    </source>
</evidence>
<evidence type="ECO:0000313" key="2">
    <source>
        <dbReference type="EMBL" id="QEK13371.1"/>
    </source>
</evidence>
<keyword evidence="1" id="KW-0812">Transmembrane</keyword>
<gene>
    <name evidence="2" type="ORF">FQB35_14435</name>
</gene>
<dbReference type="GO" id="GO:0004180">
    <property type="term" value="F:carboxypeptidase activity"/>
    <property type="evidence" value="ECO:0007669"/>
    <property type="project" value="UniProtKB-KW"/>
</dbReference>
<keyword evidence="3" id="KW-1185">Reference proteome</keyword>
<keyword evidence="2" id="KW-0378">Hydrolase</keyword>
<proteinExistence type="predicted"/>
<evidence type="ECO:0000313" key="3">
    <source>
        <dbReference type="Proteomes" id="UP000324646"/>
    </source>
</evidence>
<dbReference type="EMBL" id="CP042243">
    <property type="protein sequence ID" value="QEK13371.1"/>
    <property type="molecule type" value="Genomic_DNA"/>
</dbReference>
<organism evidence="2 3">
    <name type="scientific">Crassaminicella thermophila</name>
    <dbReference type="NCBI Taxonomy" id="2599308"/>
    <lineage>
        <taxon>Bacteria</taxon>
        <taxon>Bacillati</taxon>
        <taxon>Bacillota</taxon>
        <taxon>Clostridia</taxon>
        <taxon>Eubacteriales</taxon>
        <taxon>Clostridiaceae</taxon>
        <taxon>Crassaminicella</taxon>
    </lineage>
</organism>
<protein>
    <submittedName>
        <fullName evidence="2">Carboxypeptidase regulatory-like domain-containing protein</fullName>
    </submittedName>
</protein>